<proteinExistence type="predicted"/>
<keyword evidence="2" id="KW-1185">Reference proteome</keyword>
<accession>F0XQK9</accession>
<dbReference type="AlphaFoldDB" id="F0XQK9"/>
<dbReference type="InParanoid" id="F0XQK9"/>
<organism evidence="2">
    <name type="scientific">Grosmannia clavigera (strain kw1407 / UAMH 11150)</name>
    <name type="common">Blue stain fungus</name>
    <name type="synonym">Graphiocladiella clavigera</name>
    <dbReference type="NCBI Taxonomy" id="655863"/>
    <lineage>
        <taxon>Eukaryota</taxon>
        <taxon>Fungi</taxon>
        <taxon>Dikarya</taxon>
        <taxon>Ascomycota</taxon>
        <taxon>Pezizomycotina</taxon>
        <taxon>Sordariomycetes</taxon>
        <taxon>Sordariomycetidae</taxon>
        <taxon>Ophiostomatales</taxon>
        <taxon>Ophiostomataceae</taxon>
        <taxon>Leptographium</taxon>
    </lineage>
</organism>
<evidence type="ECO:0000313" key="1">
    <source>
        <dbReference type="EMBL" id="EFX00032.1"/>
    </source>
</evidence>
<evidence type="ECO:0000313" key="2">
    <source>
        <dbReference type="Proteomes" id="UP000007796"/>
    </source>
</evidence>
<reference evidence="1 2" key="1">
    <citation type="journal article" date="2011" name="Proc. Natl. Acad. Sci. U.S.A.">
        <title>Genome and transcriptome analyses of the mountain pine beetle-fungal symbiont Grosmannia clavigera, a lodgepole pine pathogen.</title>
        <authorList>
            <person name="DiGuistini S."/>
            <person name="Wang Y."/>
            <person name="Liao N.Y."/>
            <person name="Taylor G."/>
            <person name="Tanguay P."/>
            <person name="Feau N."/>
            <person name="Henrissat B."/>
            <person name="Chan S.K."/>
            <person name="Hesse-Orce U."/>
            <person name="Alamouti S.M."/>
            <person name="Tsui C.K.M."/>
            <person name="Docking R.T."/>
            <person name="Levasseur A."/>
            <person name="Haridas S."/>
            <person name="Robertson G."/>
            <person name="Birol I."/>
            <person name="Holt R.A."/>
            <person name="Marra M.A."/>
            <person name="Hamelin R.C."/>
            <person name="Hirst M."/>
            <person name="Jones S.J.M."/>
            <person name="Bohlmann J."/>
            <person name="Breuil C."/>
        </authorList>
    </citation>
    <scope>NUCLEOTIDE SEQUENCE [LARGE SCALE GENOMIC DNA]</scope>
    <source>
        <strain evidence="2">kw1407 / UAMH 11150</strain>
    </source>
</reference>
<gene>
    <name evidence="1" type="ORF">CMQ_1758</name>
</gene>
<protein>
    <submittedName>
        <fullName evidence="1">Uncharacterized protein</fullName>
    </submittedName>
</protein>
<dbReference type="HOGENOM" id="CLU_2015525_0_0_1"/>
<dbReference type="EMBL" id="GL629806">
    <property type="protein sequence ID" value="EFX00032.1"/>
    <property type="molecule type" value="Genomic_DNA"/>
</dbReference>
<dbReference type="Proteomes" id="UP000007796">
    <property type="component" value="Unassembled WGS sequence"/>
</dbReference>
<dbReference type="GeneID" id="25974671"/>
<sequence length="123" mass="13593">MADIFLPFPSLPYIAAASSSWLSSITVALLRLVRRFRPPFAPLAGDGVSSGLCEGRRFWARCRRITSYTTTSALRVAQVLRQGQRSQELLGPLLVQPLFLQAGVRGVLLQDRPRHIAVLPDAH</sequence>
<dbReference type="RefSeq" id="XP_014169514.1">
    <property type="nucleotide sequence ID" value="XM_014314039.1"/>
</dbReference>
<name>F0XQK9_GROCL</name>